<evidence type="ECO:0000313" key="11">
    <source>
        <dbReference type="Proteomes" id="UP000664795"/>
    </source>
</evidence>
<feature type="transmembrane region" description="Helical" evidence="7">
    <location>
        <begin position="346"/>
        <end position="364"/>
    </location>
</feature>
<dbReference type="PANTHER" id="PTHR30572">
    <property type="entry name" value="MEMBRANE COMPONENT OF TRANSPORTER-RELATED"/>
    <property type="match status" value="1"/>
</dbReference>
<evidence type="ECO:0000256" key="2">
    <source>
        <dbReference type="ARBA" id="ARBA00022475"/>
    </source>
</evidence>
<comment type="subcellular location">
    <subcellularLocation>
        <location evidence="1">Cell membrane</location>
        <topology evidence="1">Multi-pass membrane protein</topology>
    </subcellularLocation>
</comment>
<evidence type="ECO:0000256" key="3">
    <source>
        <dbReference type="ARBA" id="ARBA00022692"/>
    </source>
</evidence>
<proteinExistence type="predicted"/>
<keyword evidence="4 7" id="KW-1133">Transmembrane helix</keyword>
<protein>
    <submittedName>
        <fullName evidence="10">ABC transporter permease</fullName>
    </submittedName>
</protein>
<feature type="transmembrane region" description="Helical" evidence="7">
    <location>
        <begin position="21"/>
        <end position="41"/>
    </location>
</feature>
<dbReference type="GO" id="GO:0022857">
    <property type="term" value="F:transmembrane transporter activity"/>
    <property type="evidence" value="ECO:0007669"/>
    <property type="project" value="TreeGrafter"/>
</dbReference>
<evidence type="ECO:0000259" key="9">
    <source>
        <dbReference type="Pfam" id="PF12704"/>
    </source>
</evidence>
<evidence type="ECO:0000256" key="5">
    <source>
        <dbReference type="ARBA" id="ARBA00023136"/>
    </source>
</evidence>
<reference evidence="10 11" key="1">
    <citation type="submission" date="2021-03" db="EMBL/GenBank/DDBJ databases">
        <title>Fibrella sp. HMF5036 genome sequencing and assembly.</title>
        <authorList>
            <person name="Kang H."/>
            <person name="Kim H."/>
            <person name="Bae S."/>
            <person name="Joh K."/>
        </authorList>
    </citation>
    <scope>NUCLEOTIDE SEQUENCE [LARGE SCALE GENOMIC DNA]</scope>
    <source>
        <strain evidence="10 11">HMF5036</strain>
    </source>
</reference>
<dbReference type="InterPro" id="IPR025857">
    <property type="entry name" value="MacB_PCD"/>
</dbReference>
<evidence type="ECO:0000256" key="1">
    <source>
        <dbReference type="ARBA" id="ARBA00004651"/>
    </source>
</evidence>
<dbReference type="AlphaFoldDB" id="A0A939G6R3"/>
<evidence type="ECO:0000256" key="6">
    <source>
        <dbReference type="SAM" id="MobiDB-lite"/>
    </source>
</evidence>
<sequence>MLTNTLKLAWRNLTAGGWYSVLNVGGLAVVLAVSVLLLWWVKDELTFDRFHPAADRIYRINSRHGTGADEQYWQSCPAPIGVAAMSGRVPGIEKATRLAGLYDFNSLRAGNQTYAEKSNDLGYADENFLDVFGGFRVLYGNIAQPFPTPNSVVLTEAMALKYFGTANAVGKTLTVVDSNRVFSVGAVLADLPDNSSYHRKIIFPMSLRKRLFTGNGPWKLMDDDWGNFSFATYVKVAPGVDPARVAKTLTDIQNKARNTSEPGQLSTYTTQALTTLHLYEPDGHDTGLQQVRMMGLIALLLLSIGCINYVNLTTARATRRAREVGVRKVVGAESGHLMGQLLVESLLTLALSLVLAVGLIQLMIPFYRDLTGKTLGFSLLDPQVWLFLVGALLVTLLLAGVYPALLIARFDPIRSLRGRGVTGSQAGLRRVLVVTQFALATGLIFSTLVIGNQLSFLQKRELGFNKTHIFTIQTNDKTEAFRKALANESSVEHTASATTELTSGMGSTSDTEWDEKTPGRNFMMNQMSVSHNFVQDMGMTLVAGRNFREGKADSLSFIVNETAIRDMGISNPIGKRFKLHDWNGQIIGVVKDFVFSSAREKVPPTILFLRPEWNGTLYVRATGQNTKQALATAERIWKQNSPQYPFEYRFLDDAYDQLYKAEQRTGQLFRFFAGIAILISCLGLFGLAAYTAEQRTKEIGVRKVLGASIPSIVGLLSKDFLTLVGVAIVIASPVAWWAMNNWLHEFAYQISIEWWVFALAGLLAVGIALLTVSFQSIRAALMDPVKSLRSE</sequence>
<keyword evidence="3 7" id="KW-0812">Transmembrane</keyword>
<dbReference type="Proteomes" id="UP000664795">
    <property type="component" value="Unassembled WGS sequence"/>
</dbReference>
<feature type="region of interest" description="Disordered" evidence="6">
    <location>
        <begin position="491"/>
        <end position="517"/>
    </location>
</feature>
<dbReference type="Pfam" id="PF02687">
    <property type="entry name" value="FtsX"/>
    <property type="match status" value="2"/>
</dbReference>
<evidence type="ECO:0000256" key="4">
    <source>
        <dbReference type="ARBA" id="ARBA00022989"/>
    </source>
</evidence>
<comment type="caution">
    <text evidence="10">The sequence shown here is derived from an EMBL/GenBank/DDBJ whole genome shotgun (WGS) entry which is preliminary data.</text>
</comment>
<name>A0A939G6R3_9BACT</name>
<feature type="compositionally biased region" description="Polar residues" evidence="6">
    <location>
        <begin position="491"/>
        <end position="510"/>
    </location>
</feature>
<keyword evidence="11" id="KW-1185">Reference proteome</keyword>
<dbReference type="Pfam" id="PF12704">
    <property type="entry name" value="MacB_PCD"/>
    <property type="match status" value="1"/>
</dbReference>
<dbReference type="InterPro" id="IPR003838">
    <property type="entry name" value="ABC3_permease_C"/>
</dbReference>
<keyword evidence="5 7" id="KW-0472">Membrane</keyword>
<feature type="transmembrane region" description="Helical" evidence="7">
    <location>
        <begin position="293"/>
        <end position="312"/>
    </location>
</feature>
<feature type="transmembrane region" description="Helical" evidence="7">
    <location>
        <begin position="384"/>
        <end position="410"/>
    </location>
</feature>
<evidence type="ECO:0000256" key="7">
    <source>
        <dbReference type="SAM" id="Phobius"/>
    </source>
</evidence>
<dbReference type="EMBL" id="JAFMYU010000004">
    <property type="protein sequence ID" value="MBO0930828.1"/>
    <property type="molecule type" value="Genomic_DNA"/>
</dbReference>
<organism evidence="10 11">
    <name type="scientific">Fibrella aquatilis</name>
    <dbReference type="NCBI Taxonomy" id="2817059"/>
    <lineage>
        <taxon>Bacteria</taxon>
        <taxon>Pseudomonadati</taxon>
        <taxon>Bacteroidota</taxon>
        <taxon>Cytophagia</taxon>
        <taxon>Cytophagales</taxon>
        <taxon>Spirosomataceae</taxon>
        <taxon>Fibrella</taxon>
    </lineage>
</organism>
<keyword evidence="2" id="KW-1003">Cell membrane</keyword>
<feature type="domain" description="ABC3 transporter permease C-terminal" evidence="8">
    <location>
        <begin position="296"/>
        <end position="412"/>
    </location>
</feature>
<evidence type="ECO:0000313" key="10">
    <source>
        <dbReference type="EMBL" id="MBO0930828.1"/>
    </source>
</evidence>
<dbReference type="RefSeq" id="WP_207334777.1">
    <property type="nucleotide sequence ID" value="NZ_JAFMYU010000004.1"/>
</dbReference>
<feature type="transmembrane region" description="Helical" evidence="7">
    <location>
        <begin position="754"/>
        <end position="774"/>
    </location>
</feature>
<evidence type="ECO:0000259" key="8">
    <source>
        <dbReference type="Pfam" id="PF02687"/>
    </source>
</evidence>
<dbReference type="GO" id="GO:0005886">
    <property type="term" value="C:plasma membrane"/>
    <property type="evidence" value="ECO:0007669"/>
    <property type="project" value="UniProtKB-SubCell"/>
</dbReference>
<feature type="domain" description="ABC3 transporter permease C-terminal" evidence="8">
    <location>
        <begin position="671"/>
        <end position="780"/>
    </location>
</feature>
<accession>A0A939G6R3</accession>
<gene>
    <name evidence="10" type="ORF">J2I48_07495</name>
</gene>
<dbReference type="InterPro" id="IPR050250">
    <property type="entry name" value="Macrolide_Exporter_MacB"/>
</dbReference>
<feature type="transmembrane region" description="Helical" evidence="7">
    <location>
        <begin position="431"/>
        <end position="451"/>
    </location>
</feature>
<dbReference type="PANTHER" id="PTHR30572:SF18">
    <property type="entry name" value="ABC-TYPE MACROLIDE FAMILY EXPORT SYSTEM PERMEASE COMPONENT 2"/>
    <property type="match status" value="1"/>
</dbReference>
<feature type="domain" description="MacB-like periplasmic core" evidence="9">
    <location>
        <begin position="20"/>
        <end position="251"/>
    </location>
</feature>
<feature type="transmembrane region" description="Helical" evidence="7">
    <location>
        <begin position="668"/>
        <end position="692"/>
    </location>
</feature>
<feature type="transmembrane region" description="Helical" evidence="7">
    <location>
        <begin position="720"/>
        <end position="739"/>
    </location>
</feature>